<dbReference type="Proteomes" id="UP000177135">
    <property type="component" value="Unassembled WGS sequence"/>
</dbReference>
<dbReference type="GO" id="GO:0008757">
    <property type="term" value="F:S-adenosylmethionine-dependent methyltransferase activity"/>
    <property type="evidence" value="ECO:0007669"/>
    <property type="project" value="InterPro"/>
</dbReference>
<evidence type="ECO:0000259" key="1">
    <source>
        <dbReference type="Pfam" id="PF08241"/>
    </source>
</evidence>
<feature type="domain" description="Methyltransferase type 11" evidence="1">
    <location>
        <begin position="48"/>
        <end position="136"/>
    </location>
</feature>
<dbReference type="PANTHER" id="PTHR42912:SF80">
    <property type="entry name" value="METHYLTRANSFERASE DOMAIN-CONTAINING PROTEIN"/>
    <property type="match status" value="1"/>
</dbReference>
<comment type="caution">
    <text evidence="2">The sequence shown here is derived from an EMBL/GenBank/DDBJ whole genome shotgun (WGS) entry which is preliminary data.</text>
</comment>
<dbReference type="InterPro" id="IPR013216">
    <property type="entry name" value="Methyltransf_11"/>
</dbReference>
<dbReference type="PANTHER" id="PTHR42912">
    <property type="entry name" value="METHYLTRANSFERASE"/>
    <property type="match status" value="1"/>
</dbReference>
<name>A0A1F5N0G2_9BACT</name>
<accession>A0A1F5N0G2</accession>
<gene>
    <name evidence="2" type="ORF">A2617_04010</name>
</gene>
<protein>
    <recommendedName>
        <fullName evidence="1">Methyltransferase type 11 domain-containing protein</fullName>
    </recommendedName>
</protein>
<reference evidence="2 3" key="1">
    <citation type="journal article" date="2016" name="Nat. Commun.">
        <title>Thousands of microbial genomes shed light on interconnected biogeochemical processes in an aquifer system.</title>
        <authorList>
            <person name="Anantharaman K."/>
            <person name="Brown C.T."/>
            <person name="Hug L.A."/>
            <person name="Sharon I."/>
            <person name="Castelle C.J."/>
            <person name="Probst A.J."/>
            <person name="Thomas B.C."/>
            <person name="Singh A."/>
            <person name="Wilkins M.J."/>
            <person name="Karaoz U."/>
            <person name="Brodie E.L."/>
            <person name="Williams K.H."/>
            <person name="Hubbard S.S."/>
            <person name="Banfield J.F."/>
        </authorList>
    </citation>
    <scope>NUCLEOTIDE SEQUENCE [LARGE SCALE GENOMIC DNA]</scope>
</reference>
<dbReference type="Pfam" id="PF08241">
    <property type="entry name" value="Methyltransf_11"/>
    <property type="match status" value="1"/>
</dbReference>
<proteinExistence type="predicted"/>
<dbReference type="CDD" id="cd02440">
    <property type="entry name" value="AdoMet_MTases"/>
    <property type="match status" value="1"/>
</dbReference>
<dbReference type="Gene3D" id="3.40.50.150">
    <property type="entry name" value="Vaccinia Virus protein VP39"/>
    <property type="match status" value="1"/>
</dbReference>
<evidence type="ECO:0000313" key="3">
    <source>
        <dbReference type="Proteomes" id="UP000177135"/>
    </source>
</evidence>
<dbReference type="InterPro" id="IPR029063">
    <property type="entry name" value="SAM-dependent_MTases_sf"/>
</dbReference>
<evidence type="ECO:0000313" key="2">
    <source>
        <dbReference type="EMBL" id="OGE71072.1"/>
    </source>
</evidence>
<dbReference type="InterPro" id="IPR050508">
    <property type="entry name" value="Methyltransf_Superfamily"/>
</dbReference>
<dbReference type="AlphaFoldDB" id="A0A1F5N0G2"/>
<organism evidence="2 3">
    <name type="scientific">Candidatus Daviesbacteria bacterium RIFOXYD1_FULL_41_10</name>
    <dbReference type="NCBI Taxonomy" id="1797801"/>
    <lineage>
        <taxon>Bacteria</taxon>
        <taxon>Candidatus Daviesiibacteriota</taxon>
    </lineage>
</organism>
<dbReference type="EMBL" id="MFEC01000019">
    <property type="protein sequence ID" value="OGE71072.1"/>
    <property type="molecule type" value="Genomic_DNA"/>
</dbReference>
<dbReference type="SUPFAM" id="SSF53335">
    <property type="entry name" value="S-adenosyl-L-methionine-dependent methyltransferases"/>
    <property type="match status" value="1"/>
</dbReference>
<sequence length="254" mass="29451">MDKSEYWNIYKNEEKHFYYIGTHLEIISMVRKYLPYREENGKCKYNILDAGCGTGFLTGKLQEFGKIWGVDININALKYAKQRGVMIQKASVESLPFSDNFFDLIISIDVLYHKRVDEKGALGEFFRVLKPGGKLLLKLPAFQLLRGSHDIVAHTKRRYTKTALSKILTEFGFNEIRLTYLASFLFLPALFKRPIERWLSIRPSNAKSDLKMPPLLLNVLLIFFFKVENLFLRFIDLPLGLSIMSISKKPGLRQ</sequence>